<dbReference type="Gene3D" id="1.10.10.10">
    <property type="entry name" value="Winged helix-like DNA-binding domain superfamily/Winged helix DNA-binding domain"/>
    <property type="match status" value="1"/>
</dbReference>
<dbReference type="InterPro" id="IPR036388">
    <property type="entry name" value="WH-like_DNA-bd_sf"/>
</dbReference>
<comment type="caution">
    <text evidence="2">The sequence shown here is derived from an EMBL/GenBank/DDBJ whole genome shotgun (WGS) entry which is preliminary data.</text>
</comment>
<evidence type="ECO:0000313" key="2">
    <source>
        <dbReference type="EMBL" id="OYR25669.1"/>
    </source>
</evidence>
<dbReference type="Proteomes" id="UP000216188">
    <property type="component" value="Unassembled WGS sequence"/>
</dbReference>
<proteinExistence type="predicted"/>
<name>A0A256GEY9_9HYPH</name>
<dbReference type="RefSeq" id="WP_094543688.1">
    <property type="nucleotide sequence ID" value="NZ_JBHEEM010000011.1"/>
</dbReference>
<evidence type="ECO:0000259" key="1">
    <source>
        <dbReference type="Pfam" id="PF01726"/>
    </source>
</evidence>
<protein>
    <submittedName>
        <fullName evidence="2">LexA DNA binding domain protein</fullName>
    </submittedName>
</protein>
<dbReference type="InterPro" id="IPR036390">
    <property type="entry name" value="WH_DNA-bd_sf"/>
</dbReference>
<dbReference type="GO" id="GO:0004252">
    <property type="term" value="F:serine-type endopeptidase activity"/>
    <property type="evidence" value="ECO:0007669"/>
    <property type="project" value="InterPro"/>
</dbReference>
<keyword evidence="3" id="KW-1185">Reference proteome</keyword>
<accession>A0A256GEY9</accession>
<dbReference type="EMBL" id="NNRM01000021">
    <property type="protein sequence ID" value="OYR25669.1"/>
    <property type="molecule type" value="Genomic_DNA"/>
</dbReference>
<gene>
    <name evidence="2" type="ORF">CEV34_2666</name>
</gene>
<evidence type="ECO:0000313" key="3">
    <source>
        <dbReference type="Proteomes" id="UP000216188"/>
    </source>
</evidence>
<dbReference type="Pfam" id="PF01726">
    <property type="entry name" value="LexA_DNA_bind"/>
    <property type="match status" value="1"/>
</dbReference>
<dbReference type="SUPFAM" id="SSF46785">
    <property type="entry name" value="Winged helix' DNA-binding domain"/>
    <property type="match status" value="1"/>
</dbReference>
<sequence>MITLTKRQKDAYDFIKSYASTKGYGPSYEEISAGIGLASKSSVHRLVYGLVDRGLLIKHQGVARGYSFPQQEGRAA</sequence>
<dbReference type="InterPro" id="IPR006199">
    <property type="entry name" value="LexA_DNA-bd_dom"/>
</dbReference>
<feature type="domain" description="LexA repressor DNA-binding" evidence="1">
    <location>
        <begin position="1"/>
        <end position="65"/>
    </location>
</feature>
<dbReference type="AlphaFoldDB" id="A0A256GEY9"/>
<dbReference type="GO" id="GO:0006508">
    <property type="term" value="P:proteolysis"/>
    <property type="evidence" value="ECO:0007669"/>
    <property type="project" value="InterPro"/>
</dbReference>
<reference evidence="2 3" key="1">
    <citation type="submission" date="2017-07" db="EMBL/GenBank/DDBJ databases">
        <title>Phylogenetic study on the rhizospheric bacterium Ochrobactrum sp. A44.</title>
        <authorList>
            <person name="Krzyzanowska D.M."/>
            <person name="Ossowicki A."/>
            <person name="Rajewska M."/>
            <person name="Maciag T."/>
            <person name="Kaczynski Z."/>
            <person name="Czerwicka M."/>
            <person name="Jafra S."/>
        </authorList>
    </citation>
    <scope>NUCLEOTIDE SEQUENCE [LARGE SCALE GENOMIC DNA]</scope>
    <source>
        <strain evidence="2 3">CCUG 30717</strain>
    </source>
</reference>
<organism evidence="2 3">
    <name type="scientific">Brucella pseudogrignonensis</name>
    <dbReference type="NCBI Taxonomy" id="419475"/>
    <lineage>
        <taxon>Bacteria</taxon>
        <taxon>Pseudomonadati</taxon>
        <taxon>Pseudomonadota</taxon>
        <taxon>Alphaproteobacteria</taxon>
        <taxon>Hyphomicrobiales</taxon>
        <taxon>Brucellaceae</taxon>
        <taxon>Brucella/Ochrobactrum group</taxon>
        <taxon>Brucella</taxon>
    </lineage>
</organism>